<sequence length="134" mass="14595">MQLHPGWREVKIPNAPTTYVRGATSDSGALQISLAQFRAGKLPNASEQLLVAICEKMASNVQGVKEKSSRSGICDFGMFGTVVVRGNSPSYFQVWVLSNVREFILVTHTCAKEPDPVEIVEANEIALKIGCTWA</sequence>
<proteinExistence type="predicted"/>
<dbReference type="HOGENOM" id="CLU_1893257_0_0_0"/>
<name>G8NVJ8_GRAMM</name>
<gene>
    <name evidence="1" type="ordered locus">AciX8_3372</name>
</gene>
<keyword evidence="2" id="KW-1185">Reference proteome</keyword>
<organism evidence="1 2">
    <name type="scientific">Granulicella mallensis (strain ATCC BAA-1857 / DSM 23137 / MP5ACTX8)</name>
    <dbReference type="NCBI Taxonomy" id="682795"/>
    <lineage>
        <taxon>Bacteria</taxon>
        <taxon>Pseudomonadati</taxon>
        <taxon>Acidobacteriota</taxon>
        <taxon>Terriglobia</taxon>
        <taxon>Terriglobales</taxon>
        <taxon>Acidobacteriaceae</taxon>
        <taxon>Granulicella</taxon>
    </lineage>
</organism>
<dbReference type="AlphaFoldDB" id="G8NVJ8"/>
<accession>G8NVJ8</accession>
<reference evidence="1 2" key="1">
    <citation type="submission" date="2011-11" db="EMBL/GenBank/DDBJ databases">
        <title>Complete sequence of Granulicella mallensis MP5ACTX8.</title>
        <authorList>
            <consortium name="US DOE Joint Genome Institute"/>
            <person name="Lucas S."/>
            <person name="Copeland A."/>
            <person name="Lapidus A."/>
            <person name="Cheng J.-F."/>
            <person name="Goodwin L."/>
            <person name="Pitluck S."/>
            <person name="Peters L."/>
            <person name="Lu M."/>
            <person name="Detter J.C."/>
            <person name="Han C."/>
            <person name="Tapia R."/>
            <person name="Land M."/>
            <person name="Hauser L."/>
            <person name="Kyrpides N."/>
            <person name="Ivanova N."/>
            <person name="Mikhailova N."/>
            <person name="Pagani I."/>
            <person name="Rawat S."/>
            <person name="Mannisto M."/>
            <person name="Haggblom M."/>
            <person name="Woyke T."/>
        </authorList>
    </citation>
    <scope>NUCLEOTIDE SEQUENCE [LARGE SCALE GENOMIC DNA]</scope>
    <source>
        <strain evidence="2">ATCC BAA-1857 / DSM 23137 / MP5ACTX8</strain>
    </source>
</reference>
<evidence type="ECO:0000313" key="1">
    <source>
        <dbReference type="EMBL" id="AEU37670.1"/>
    </source>
</evidence>
<dbReference type="KEGG" id="gma:AciX8_3372"/>
<protein>
    <submittedName>
        <fullName evidence="1">Uncharacterized protein</fullName>
    </submittedName>
</protein>
<dbReference type="Proteomes" id="UP000007113">
    <property type="component" value="Chromosome"/>
</dbReference>
<dbReference type="EMBL" id="CP003130">
    <property type="protein sequence ID" value="AEU37670.1"/>
    <property type="molecule type" value="Genomic_DNA"/>
</dbReference>
<evidence type="ECO:0000313" key="2">
    <source>
        <dbReference type="Proteomes" id="UP000007113"/>
    </source>
</evidence>